<keyword evidence="4" id="KW-0325">Glycoprotein</keyword>
<dbReference type="GeneTree" id="ENSGT00390000008152"/>
<protein>
    <recommendedName>
        <fullName evidence="5">WxxW domain-containing protein</fullName>
    </recommendedName>
</protein>
<feature type="domain" description="WxxW" evidence="5">
    <location>
        <begin position="44"/>
        <end position="126"/>
    </location>
</feature>
<dbReference type="Pfam" id="PF13330">
    <property type="entry name" value="Mucin2_WxxW"/>
    <property type="match status" value="2"/>
</dbReference>
<keyword evidence="2" id="KW-0964">Secreted</keyword>
<dbReference type="InterPro" id="IPR039675">
    <property type="entry name" value="CILP1/CILP2"/>
</dbReference>
<evidence type="ECO:0000313" key="6">
    <source>
        <dbReference type="Ensembl" id="ENSSMRP00000011240.1"/>
    </source>
</evidence>
<dbReference type="OMA" id="VSGFACV"/>
<organism evidence="6 7">
    <name type="scientific">Salvator merianae</name>
    <name type="common">Argentine black and white tegu</name>
    <name type="synonym">Tupinambis merianae</name>
    <dbReference type="NCBI Taxonomy" id="96440"/>
    <lineage>
        <taxon>Eukaryota</taxon>
        <taxon>Metazoa</taxon>
        <taxon>Chordata</taxon>
        <taxon>Craniata</taxon>
        <taxon>Vertebrata</taxon>
        <taxon>Euteleostomi</taxon>
        <taxon>Lepidosauria</taxon>
        <taxon>Squamata</taxon>
        <taxon>Bifurcata</taxon>
        <taxon>Unidentata</taxon>
        <taxon>Episquamata</taxon>
        <taxon>Laterata</taxon>
        <taxon>Teiioidea</taxon>
        <taxon>Teiidae</taxon>
        <taxon>Salvator</taxon>
    </lineage>
</organism>
<evidence type="ECO:0000256" key="3">
    <source>
        <dbReference type="ARBA" id="ARBA00022729"/>
    </source>
</evidence>
<dbReference type="AlphaFoldDB" id="A0A8D0BUA6"/>
<reference evidence="6" key="2">
    <citation type="submission" date="2025-09" db="UniProtKB">
        <authorList>
            <consortium name="Ensembl"/>
        </authorList>
    </citation>
    <scope>IDENTIFICATION</scope>
</reference>
<keyword evidence="3" id="KW-0732">Signal</keyword>
<feature type="domain" description="WxxW" evidence="5">
    <location>
        <begin position="136"/>
        <end position="219"/>
    </location>
</feature>
<dbReference type="PANTHER" id="PTHR15031">
    <property type="entry name" value="CARTILAGE INTERMEDIATE LAYER PROTEIN CLIP"/>
    <property type="match status" value="1"/>
</dbReference>
<proteinExistence type="predicted"/>
<dbReference type="Ensembl" id="ENSSMRT00000013092.1">
    <property type="protein sequence ID" value="ENSSMRP00000011240.1"/>
    <property type="gene ID" value="ENSSMRG00000008846.1"/>
</dbReference>
<accession>A0A8D0BUA6</accession>
<dbReference type="GO" id="GO:0005576">
    <property type="term" value="C:extracellular region"/>
    <property type="evidence" value="ECO:0007669"/>
    <property type="project" value="UniProtKB-SubCell"/>
</dbReference>
<evidence type="ECO:0000313" key="7">
    <source>
        <dbReference type="Proteomes" id="UP000694421"/>
    </source>
</evidence>
<evidence type="ECO:0000259" key="5">
    <source>
        <dbReference type="Pfam" id="PF13330"/>
    </source>
</evidence>
<comment type="subcellular location">
    <subcellularLocation>
        <location evidence="1">Secreted</location>
    </subcellularLocation>
</comment>
<reference evidence="6" key="1">
    <citation type="submission" date="2025-08" db="UniProtKB">
        <authorList>
            <consortium name="Ensembl"/>
        </authorList>
    </citation>
    <scope>IDENTIFICATION</scope>
</reference>
<sequence>FLGIHKPKLVFVFYLPTKLLLFPTPEKAEESTSLALLTGSRCTTYWFDRDDPSGKGDYEILSELRKEYPGEICAQPIGIEAETLEGQPASTTGQIFKLSSPSEGFACVNQDQKGGFCQDYKVRFICPPDFCSACKTQWFDRDDPSGHGDFETLAELRREYPDQICPRPIQIEARTLSGVLASETGQNISKFDTTVGFVCVHAHQKPLQFCHDYKVQFTCPESFCSSECKHLACERKMDAHLKG</sequence>
<evidence type="ECO:0000256" key="4">
    <source>
        <dbReference type="ARBA" id="ARBA00023180"/>
    </source>
</evidence>
<name>A0A8D0BUA6_SALMN</name>
<keyword evidence="7" id="KW-1185">Reference proteome</keyword>
<dbReference type="InterPro" id="IPR025155">
    <property type="entry name" value="WxxW_domain"/>
</dbReference>
<dbReference type="Proteomes" id="UP000694421">
    <property type="component" value="Unplaced"/>
</dbReference>
<evidence type="ECO:0000256" key="2">
    <source>
        <dbReference type="ARBA" id="ARBA00022525"/>
    </source>
</evidence>
<evidence type="ECO:0000256" key="1">
    <source>
        <dbReference type="ARBA" id="ARBA00004613"/>
    </source>
</evidence>
<dbReference type="PANTHER" id="PTHR15031:SF4">
    <property type="entry name" value="CARTILAGE INTERMEDIATE LAYER PROTEIN 1"/>
    <property type="match status" value="1"/>
</dbReference>